<organism evidence="5 6">
    <name type="scientific">Anaerobaca lacustris</name>
    <dbReference type="NCBI Taxonomy" id="3044600"/>
    <lineage>
        <taxon>Bacteria</taxon>
        <taxon>Pseudomonadati</taxon>
        <taxon>Planctomycetota</taxon>
        <taxon>Phycisphaerae</taxon>
        <taxon>Sedimentisphaerales</taxon>
        <taxon>Anaerobacaceae</taxon>
        <taxon>Anaerobaca</taxon>
    </lineage>
</organism>
<dbReference type="GO" id="GO:0102042">
    <property type="term" value="F:dehydroquinate synthase activity"/>
    <property type="evidence" value="ECO:0007669"/>
    <property type="project" value="UniProtKB-EC"/>
</dbReference>
<dbReference type="GO" id="GO:0008652">
    <property type="term" value="P:amino acid biosynthetic process"/>
    <property type="evidence" value="ECO:0007669"/>
    <property type="project" value="UniProtKB-KW"/>
</dbReference>
<keyword evidence="6" id="KW-1185">Reference proteome</keyword>
<dbReference type="Pfam" id="PF26558">
    <property type="entry name" value="DHQS_2nd"/>
    <property type="match status" value="1"/>
</dbReference>
<accession>A0AAW6U2V0</accession>
<evidence type="ECO:0000313" key="5">
    <source>
        <dbReference type="EMBL" id="MDI6450446.1"/>
    </source>
</evidence>
<dbReference type="PIRSF" id="PIRSF006655">
    <property type="entry name" value="DHQ_synth"/>
    <property type="match status" value="1"/>
</dbReference>
<evidence type="ECO:0000313" key="6">
    <source>
        <dbReference type="Proteomes" id="UP001431776"/>
    </source>
</evidence>
<dbReference type="Pfam" id="PF01959">
    <property type="entry name" value="DHQS"/>
    <property type="match status" value="1"/>
</dbReference>
<dbReference type="PANTHER" id="PTHR33563:SF1">
    <property type="entry name" value="3-DEHYDROQUINATE SYNTHASE"/>
    <property type="match status" value="1"/>
</dbReference>
<reference evidence="5" key="1">
    <citation type="submission" date="2023-05" db="EMBL/GenBank/DDBJ databases">
        <title>Anaerotaeda fermentans gen. nov., sp. nov., a novel anaerobic planctomycete of the new family within the order Sedimentisphaerales isolated from Taman Peninsula, Russia.</title>
        <authorList>
            <person name="Khomyakova M.A."/>
            <person name="Merkel A.Y."/>
            <person name="Slobodkin A.I."/>
        </authorList>
    </citation>
    <scope>NUCLEOTIDE SEQUENCE</scope>
    <source>
        <strain evidence="5">M17dextr</strain>
    </source>
</reference>
<keyword evidence="1" id="KW-0028">Amino-acid biosynthesis</keyword>
<evidence type="ECO:0000259" key="4">
    <source>
        <dbReference type="Pfam" id="PF26558"/>
    </source>
</evidence>
<dbReference type="GO" id="GO:0009073">
    <property type="term" value="P:aromatic amino acid family biosynthetic process"/>
    <property type="evidence" value="ECO:0007669"/>
    <property type="project" value="UniProtKB-KW"/>
</dbReference>
<dbReference type="GO" id="GO:0003856">
    <property type="term" value="F:3-dehydroquinate synthase activity"/>
    <property type="evidence" value="ECO:0007669"/>
    <property type="project" value="InterPro"/>
</dbReference>
<dbReference type="PANTHER" id="PTHR33563">
    <property type="match status" value="1"/>
</dbReference>
<dbReference type="EC" id="1.4.1.24" evidence="5"/>
<sequence length="331" mass="35768">MKRLWVNVNPYEKEIAIAALESGAEAVVLPDGQSGAVRQFGKIKTVEAGGDLKPGVDVEFIDISGKADEDRATAVPADKLVVLKMLDWTIIPIENLLARRGGNLIVRVENSEQARLMVEILEKGVDGVLLDTTDVNEIKKTAQIVQGVSERVGLVEATITAVRQLGMGDRACLDTCTQMTLGEGMLVGNTASGFFLVHSESIDNPYVASRPFRVNAGAIHAYAMAPGGKTKYLADLKTGDEVLLVDWQGRSQVAYMGRNKIERRPMMLIEAEADGQPVSLVLQNAETIRLVDPQGKAIAVTSLKPGDKVLAHTTHGGRHFGMKVDESLTER</sequence>
<proteinExistence type="inferred from homology"/>
<evidence type="ECO:0000256" key="2">
    <source>
        <dbReference type="ARBA" id="ARBA00023141"/>
    </source>
</evidence>
<name>A0AAW6U2V0_9BACT</name>
<keyword evidence="2" id="KW-0057">Aromatic amino acid biosynthesis</keyword>
<evidence type="ECO:0000259" key="3">
    <source>
        <dbReference type="Pfam" id="PF01959"/>
    </source>
</evidence>
<dbReference type="InterPro" id="IPR030960">
    <property type="entry name" value="DHQS/DOIS_N"/>
</dbReference>
<evidence type="ECO:0000256" key="1">
    <source>
        <dbReference type="ARBA" id="ARBA00022605"/>
    </source>
</evidence>
<feature type="domain" description="3-dehydroquinate synthase C-terminal" evidence="4">
    <location>
        <begin position="157"/>
        <end position="331"/>
    </location>
</feature>
<dbReference type="RefSeq" id="WP_349245857.1">
    <property type="nucleotide sequence ID" value="NZ_JASCXX010000020.1"/>
</dbReference>
<comment type="caution">
    <text evidence="5">The sequence shown here is derived from an EMBL/GenBank/DDBJ whole genome shotgun (WGS) entry which is preliminary data.</text>
</comment>
<feature type="domain" description="3-dehydroquinate synthase N-terminal" evidence="3">
    <location>
        <begin position="1"/>
        <end position="144"/>
    </location>
</feature>
<protein>
    <submittedName>
        <fullName evidence="5">3-dehydroquinate synthase II</fullName>
        <ecNumber evidence="5">1.4.1.24</ecNumber>
    </submittedName>
</protein>
<dbReference type="EMBL" id="JASCXX010000020">
    <property type="protein sequence ID" value="MDI6450446.1"/>
    <property type="molecule type" value="Genomic_DNA"/>
</dbReference>
<dbReference type="InterPro" id="IPR002812">
    <property type="entry name" value="DHQS"/>
</dbReference>
<dbReference type="AlphaFoldDB" id="A0AAW6U2V0"/>
<keyword evidence="5" id="KW-0560">Oxidoreductase</keyword>
<gene>
    <name evidence="5" type="ORF">QJ522_15400</name>
</gene>
<dbReference type="NCBIfam" id="NF002627">
    <property type="entry name" value="PRK02290.1-5"/>
    <property type="match status" value="1"/>
</dbReference>
<dbReference type="HAMAP" id="MF_01244">
    <property type="entry name" value="Arch_DHQ_synthase"/>
    <property type="match status" value="1"/>
</dbReference>
<dbReference type="InterPro" id="IPR056179">
    <property type="entry name" value="DHQS_C"/>
</dbReference>
<dbReference type="Proteomes" id="UP001431776">
    <property type="component" value="Unassembled WGS sequence"/>
</dbReference>